<evidence type="ECO:0000313" key="2">
    <source>
        <dbReference type="Proteomes" id="UP000798662"/>
    </source>
</evidence>
<evidence type="ECO:0000313" key="1">
    <source>
        <dbReference type="EMBL" id="KAK1858316.1"/>
    </source>
</evidence>
<dbReference type="EMBL" id="CM020618">
    <property type="protein sequence ID" value="KAK1858316.1"/>
    <property type="molecule type" value="Genomic_DNA"/>
</dbReference>
<organism evidence="1 2">
    <name type="scientific">Pyropia yezoensis</name>
    <name type="common">Susabi-nori</name>
    <name type="synonym">Porphyra yezoensis</name>
    <dbReference type="NCBI Taxonomy" id="2788"/>
    <lineage>
        <taxon>Eukaryota</taxon>
        <taxon>Rhodophyta</taxon>
        <taxon>Bangiophyceae</taxon>
        <taxon>Bangiales</taxon>
        <taxon>Bangiaceae</taxon>
        <taxon>Pyropia</taxon>
    </lineage>
</organism>
<name>A0ACC3BK45_PYRYE</name>
<reference evidence="1" key="1">
    <citation type="submission" date="2019-11" db="EMBL/GenBank/DDBJ databases">
        <title>Nori genome reveals adaptations in red seaweeds to the harsh intertidal environment.</title>
        <authorList>
            <person name="Wang D."/>
            <person name="Mao Y."/>
        </authorList>
    </citation>
    <scope>NUCLEOTIDE SEQUENCE</scope>
    <source>
        <tissue evidence="1">Gametophyte</tissue>
    </source>
</reference>
<sequence length="357" mass="37139">MYGRNGRKVTFLGPSPLLSDVPVDATIERKGVVFLAGDGGRNARDGGAVTASDLFGGRVPVDEMLHTSYKLPNGAASFDGVCFYRANKTVPGVVKLGDVVAVFYQGKHSAPTSSTASGSDVQASLDLMCSKDGSGTEHAAKLFGSKEVFSQWRGRSVFVFACLRKVRPTVQTLTGPLASTTVVLNHQDLRKLLGPMLFSVARALYLLHPPQSVDSTKPGTPVSSESPAASPRTVVPPAEYYYRGALAMDVDFRIPPVDASDPTDYCAHCLNAGDTGAGAGSNGGDWSPHDPLDGPSRAARAVDHGMCRDAAAALTAALHKAGGTLYGGGAVVANGTAGGTMDFEVTITTSRDGCMAW</sequence>
<proteinExistence type="predicted"/>
<gene>
    <name evidence="1" type="ORF">I4F81_000925</name>
</gene>
<comment type="caution">
    <text evidence="1">The sequence shown here is derived from an EMBL/GenBank/DDBJ whole genome shotgun (WGS) entry which is preliminary data.</text>
</comment>
<keyword evidence="2" id="KW-1185">Reference proteome</keyword>
<dbReference type="Proteomes" id="UP000798662">
    <property type="component" value="Chromosome 1"/>
</dbReference>
<accession>A0ACC3BK45</accession>
<protein>
    <submittedName>
        <fullName evidence="1">Uncharacterized protein</fullName>
    </submittedName>
</protein>